<dbReference type="SUPFAM" id="SSF56219">
    <property type="entry name" value="DNase I-like"/>
    <property type="match status" value="1"/>
</dbReference>
<evidence type="ECO:0000313" key="2">
    <source>
        <dbReference type="EMBL" id="KAF5180995.1"/>
    </source>
</evidence>
<dbReference type="InterPro" id="IPR036691">
    <property type="entry name" value="Endo/exonu/phosph_ase_sf"/>
</dbReference>
<accession>A0A7J6V9Y1</accession>
<keyword evidence="2" id="KW-0808">Transferase</keyword>
<keyword evidence="2" id="KW-0548">Nucleotidyltransferase</keyword>
<dbReference type="Proteomes" id="UP000554482">
    <property type="component" value="Unassembled WGS sequence"/>
</dbReference>
<organism evidence="2 3">
    <name type="scientific">Thalictrum thalictroides</name>
    <name type="common">Rue-anemone</name>
    <name type="synonym">Anemone thalictroides</name>
    <dbReference type="NCBI Taxonomy" id="46969"/>
    <lineage>
        <taxon>Eukaryota</taxon>
        <taxon>Viridiplantae</taxon>
        <taxon>Streptophyta</taxon>
        <taxon>Embryophyta</taxon>
        <taxon>Tracheophyta</taxon>
        <taxon>Spermatophyta</taxon>
        <taxon>Magnoliopsida</taxon>
        <taxon>Ranunculales</taxon>
        <taxon>Ranunculaceae</taxon>
        <taxon>Thalictroideae</taxon>
        <taxon>Thalictrum</taxon>
    </lineage>
</organism>
<dbReference type="PANTHER" id="PTHR33710:SF71">
    <property type="entry name" value="ENDONUCLEASE_EXONUCLEASE_PHOSPHATASE DOMAIN-CONTAINING PROTEIN"/>
    <property type="match status" value="1"/>
</dbReference>
<dbReference type="EMBL" id="JABWDY010036710">
    <property type="protein sequence ID" value="KAF5180995.1"/>
    <property type="molecule type" value="Genomic_DNA"/>
</dbReference>
<evidence type="ECO:0000259" key="1">
    <source>
        <dbReference type="Pfam" id="PF03372"/>
    </source>
</evidence>
<proteinExistence type="predicted"/>
<protein>
    <submittedName>
        <fullName evidence="2">Line-1 reverse transcriptase isogeny</fullName>
    </submittedName>
</protein>
<dbReference type="Gene3D" id="3.60.10.10">
    <property type="entry name" value="Endonuclease/exonuclease/phosphatase"/>
    <property type="match status" value="1"/>
</dbReference>
<sequence>GVRGWSNLPWVIGGDFNITRFTFERKGGGRMTQQMKLFDDFMDRNSMVDYPIKGALFTWANSQSASRIDRFVSSVDWDTEFSQANELAMERFESDHRVIMLKCNNKSKGSSPFRFELMWFEEDDLVQLIDEWLRSFPNEGCPSFNWWKKVKLLKVKLKEWNRETFGRIDKLLDEKSKEVDSLDAKEEASQLSLEEEGYRALLKEELNNLLNKADISFRQKFRIKWRIEGECNTSHFHKYASMRNREDSISNLQIKGENETNEVVIEKHIID</sequence>
<dbReference type="OrthoDB" id="1750912at2759"/>
<reference evidence="2 3" key="1">
    <citation type="submission" date="2020-06" db="EMBL/GenBank/DDBJ databases">
        <title>Transcriptomic and genomic resources for Thalictrum thalictroides and T. hernandezii: Facilitating candidate gene discovery in an emerging model plant lineage.</title>
        <authorList>
            <person name="Arias T."/>
            <person name="Riano-Pachon D.M."/>
            <person name="Di Stilio V.S."/>
        </authorList>
    </citation>
    <scope>NUCLEOTIDE SEQUENCE [LARGE SCALE GENOMIC DNA]</scope>
    <source>
        <strain evidence="3">cv. WT478/WT964</strain>
        <tissue evidence="2">Leaves</tissue>
    </source>
</reference>
<dbReference type="GO" id="GO:0003964">
    <property type="term" value="F:RNA-directed DNA polymerase activity"/>
    <property type="evidence" value="ECO:0007669"/>
    <property type="project" value="UniProtKB-KW"/>
</dbReference>
<feature type="domain" description="Endonuclease/exonuclease/phosphatase" evidence="1">
    <location>
        <begin position="5"/>
        <end position="96"/>
    </location>
</feature>
<dbReference type="InterPro" id="IPR005135">
    <property type="entry name" value="Endo/exonuclease/phosphatase"/>
</dbReference>
<feature type="non-terminal residue" evidence="2">
    <location>
        <position position="1"/>
    </location>
</feature>
<evidence type="ECO:0000313" key="3">
    <source>
        <dbReference type="Proteomes" id="UP000554482"/>
    </source>
</evidence>
<keyword evidence="2" id="KW-0695">RNA-directed DNA polymerase</keyword>
<dbReference type="Pfam" id="PF03372">
    <property type="entry name" value="Exo_endo_phos"/>
    <property type="match status" value="1"/>
</dbReference>
<name>A0A7J6V9Y1_THATH</name>
<comment type="caution">
    <text evidence="2">The sequence shown here is derived from an EMBL/GenBank/DDBJ whole genome shotgun (WGS) entry which is preliminary data.</text>
</comment>
<dbReference type="PANTHER" id="PTHR33710">
    <property type="entry name" value="BNAC02G09200D PROTEIN"/>
    <property type="match status" value="1"/>
</dbReference>
<gene>
    <name evidence="2" type="ORF">FRX31_029418</name>
</gene>
<keyword evidence="3" id="KW-1185">Reference proteome</keyword>
<dbReference type="AlphaFoldDB" id="A0A7J6V9Y1"/>